<sequence length="97" mass="10734">MKRRQLIKTGVVTALGMDKVGTEQDSLIQNFANAGKTDGIHPTTNGYRFIARSVYEYLKANHLDGSKSIVCFGDSVTGRDGFIDKDRYAVYLSKLLS</sequence>
<reference evidence="2" key="1">
    <citation type="submission" date="2016-10" db="EMBL/GenBank/DDBJ databases">
        <authorList>
            <person name="Varghese N."/>
            <person name="Submissions S."/>
        </authorList>
    </citation>
    <scope>NUCLEOTIDE SEQUENCE [LARGE SCALE GENOMIC DNA]</scope>
    <source>
        <strain evidence="2">DSM 17933</strain>
    </source>
</reference>
<proteinExistence type="predicted"/>
<evidence type="ECO:0000313" key="2">
    <source>
        <dbReference type="Proteomes" id="UP000199643"/>
    </source>
</evidence>
<evidence type="ECO:0000313" key="1">
    <source>
        <dbReference type="EMBL" id="SDF93375.1"/>
    </source>
</evidence>
<dbReference type="OrthoDB" id="9794725at2"/>
<keyword evidence="2" id="KW-1185">Reference proteome</keyword>
<organism evidence="1 2">
    <name type="scientific">Pedobacter terrae</name>
    <dbReference type="NCBI Taxonomy" id="405671"/>
    <lineage>
        <taxon>Bacteria</taxon>
        <taxon>Pseudomonadati</taxon>
        <taxon>Bacteroidota</taxon>
        <taxon>Sphingobacteriia</taxon>
        <taxon>Sphingobacteriales</taxon>
        <taxon>Sphingobacteriaceae</taxon>
        <taxon>Pedobacter</taxon>
    </lineage>
</organism>
<protein>
    <recommendedName>
        <fullName evidence="3">GDSL-like Lipase/Acylhydrolase family protein</fullName>
    </recommendedName>
</protein>
<evidence type="ECO:0008006" key="3">
    <source>
        <dbReference type="Google" id="ProtNLM"/>
    </source>
</evidence>
<dbReference type="SUPFAM" id="SSF52266">
    <property type="entry name" value="SGNH hydrolase"/>
    <property type="match status" value="1"/>
</dbReference>
<dbReference type="STRING" id="405671.SAMN05421827_102166"/>
<gene>
    <name evidence="1" type="ORF">SAMN05421827_102166</name>
</gene>
<dbReference type="AlphaFoldDB" id="A0A1G7Q4I8"/>
<dbReference type="Proteomes" id="UP000199643">
    <property type="component" value="Unassembled WGS sequence"/>
</dbReference>
<name>A0A1G7Q4I8_9SPHI</name>
<accession>A0A1G7Q4I8</accession>
<dbReference type="EMBL" id="FNCH01000002">
    <property type="protein sequence ID" value="SDF93375.1"/>
    <property type="molecule type" value="Genomic_DNA"/>
</dbReference>
<dbReference type="RefSeq" id="WP_090497028.1">
    <property type="nucleotide sequence ID" value="NZ_FNCH01000002.1"/>
</dbReference>